<name>A0AAD4HQH4_9AGAM</name>
<dbReference type="Proteomes" id="UP001195769">
    <property type="component" value="Unassembled WGS sequence"/>
</dbReference>
<comment type="caution">
    <text evidence="1">The sequence shown here is derived from an EMBL/GenBank/DDBJ whole genome shotgun (WGS) entry which is preliminary data.</text>
</comment>
<dbReference type="RefSeq" id="XP_041231935.1">
    <property type="nucleotide sequence ID" value="XM_041366191.1"/>
</dbReference>
<protein>
    <submittedName>
        <fullName evidence="1">Uncharacterized protein</fullName>
    </submittedName>
</protein>
<reference evidence="1" key="1">
    <citation type="journal article" date="2020" name="New Phytol.">
        <title>Comparative genomics reveals dynamic genome evolution in host specialist ectomycorrhizal fungi.</title>
        <authorList>
            <person name="Lofgren L.A."/>
            <person name="Nguyen N.H."/>
            <person name="Vilgalys R."/>
            <person name="Ruytinx J."/>
            <person name="Liao H.L."/>
            <person name="Branco S."/>
            <person name="Kuo A."/>
            <person name="LaButti K."/>
            <person name="Lipzen A."/>
            <person name="Andreopoulos W."/>
            <person name="Pangilinan J."/>
            <person name="Riley R."/>
            <person name="Hundley H."/>
            <person name="Na H."/>
            <person name="Barry K."/>
            <person name="Grigoriev I.V."/>
            <person name="Stajich J.E."/>
            <person name="Kennedy P.G."/>
        </authorList>
    </citation>
    <scope>NUCLEOTIDE SEQUENCE</scope>
    <source>
        <strain evidence="1">FC203</strain>
    </source>
</reference>
<evidence type="ECO:0000313" key="2">
    <source>
        <dbReference type="Proteomes" id="UP001195769"/>
    </source>
</evidence>
<dbReference type="GeneID" id="64660489"/>
<evidence type="ECO:0000313" key="1">
    <source>
        <dbReference type="EMBL" id="KAG1906360.1"/>
    </source>
</evidence>
<proteinExistence type="predicted"/>
<organism evidence="1 2">
    <name type="scientific">Suillus fuscotomentosus</name>
    <dbReference type="NCBI Taxonomy" id="1912939"/>
    <lineage>
        <taxon>Eukaryota</taxon>
        <taxon>Fungi</taxon>
        <taxon>Dikarya</taxon>
        <taxon>Basidiomycota</taxon>
        <taxon>Agaricomycotina</taxon>
        <taxon>Agaricomycetes</taxon>
        <taxon>Agaricomycetidae</taxon>
        <taxon>Boletales</taxon>
        <taxon>Suillineae</taxon>
        <taxon>Suillaceae</taxon>
        <taxon>Suillus</taxon>
    </lineage>
</organism>
<dbReference type="AlphaFoldDB" id="A0AAD4HQH4"/>
<accession>A0AAD4HQH4</accession>
<gene>
    <name evidence="1" type="ORF">F5891DRAFT_1182607</name>
</gene>
<keyword evidence="2" id="KW-1185">Reference proteome</keyword>
<sequence length="116" mass="13120">MSANAGIDRRPITICVTSDILAMGADHLKDKEEEFSSDRNNANDPRFASWGFCPISTLLTTQIRCFCFALDHSDQLQDVLANLEAPPRGVWQRQAPAFYLYAYPGHQTHSWHESHV</sequence>
<dbReference type="EMBL" id="JABBWK010000005">
    <property type="protein sequence ID" value="KAG1906360.1"/>
    <property type="molecule type" value="Genomic_DNA"/>
</dbReference>